<evidence type="ECO:0000313" key="5">
    <source>
        <dbReference type="Proteomes" id="UP000472270"/>
    </source>
</evidence>
<gene>
    <name evidence="4" type="primary">tnfsf18</name>
</gene>
<dbReference type="GO" id="GO:0005164">
    <property type="term" value="F:tumor necrosis factor receptor binding"/>
    <property type="evidence" value="ECO:0007669"/>
    <property type="project" value="InterPro"/>
</dbReference>
<organism evidence="4 5">
    <name type="scientific">Sinocyclocheilus rhinocerous</name>
    <dbReference type="NCBI Taxonomy" id="307959"/>
    <lineage>
        <taxon>Eukaryota</taxon>
        <taxon>Metazoa</taxon>
        <taxon>Chordata</taxon>
        <taxon>Craniata</taxon>
        <taxon>Vertebrata</taxon>
        <taxon>Euteleostomi</taxon>
        <taxon>Actinopterygii</taxon>
        <taxon>Neopterygii</taxon>
        <taxon>Teleostei</taxon>
        <taxon>Ostariophysi</taxon>
        <taxon>Cypriniformes</taxon>
        <taxon>Cyprinidae</taxon>
        <taxon>Cyprininae</taxon>
        <taxon>Sinocyclocheilus</taxon>
    </lineage>
</organism>
<dbReference type="GO" id="GO:0033209">
    <property type="term" value="P:tumor necrosis factor-mediated signaling pathway"/>
    <property type="evidence" value="ECO:0007669"/>
    <property type="project" value="InterPro"/>
</dbReference>
<dbReference type="OrthoDB" id="9904331at2759"/>
<dbReference type="InterPro" id="IPR008983">
    <property type="entry name" value="Tumour_necrosis_fac-like_dom"/>
</dbReference>
<comment type="similarity">
    <text evidence="1">Belongs to the tumor necrosis factor family.</text>
</comment>
<dbReference type="KEGG" id="srx:107711151"/>
<dbReference type="GeneID" id="107711151"/>
<dbReference type="InterPro" id="IPR042380">
    <property type="entry name" value="TNFSF18"/>
</dbReference>
<dbReference type="Ensembl" id="ENSSRHT00000001451.1">
    <property type="protein sequence ID" value="ENSSRHP00000001393.1"/>
    <property type="gene ID" value="ENSSRHG00000000955.1"/>
</dbReference>
<dbReference type="PANTHER" id="PTHR15267:SF1">
    <property type="entry name" value="TUMOR NECROSIS FACTOR LIGAND SUPERFAMILY MEMBER 18"/>
    <property type="match status" value="1"/>
</dbReference>
<reference evidence="4" key="1">
    <citation type="submission" date="2025-08" db="UniProtKB">
        <authorList>
            <consortium name="Ensembl"/>
        </authorList>
    </citation>
    <scope>IDENTIFICATION</scope>
</reference>
<evidence type="ECO:0000256" key="1">
    <source>
        <dbReference type="ARBA" id="ARBA00008670"/>
    </source>
</evidence>
<evidence type="ECO:0000313" key="4">
    <source>
        <dbReference type="Ensembl" id="ENSSRHP00000001393.1"/>
    </source>
</evidence>
<feature type="transmembrane region" description="Helical" evidence="2">
    <location>
        <begin position="33"/>
        <end position="53"/>
    </location>
</feature>
<evidence type="ECO:0000256" key="2">
    <source>
        <dbReference type="SAM" id="Phobius"/>
    </source>
</evidence>
<evidence type="ECO:0000259" key="3">
    <source>
        <dbReference type="Pfam" id="PF00229"/>
    </source>
</evidence>
<dbReference type="Proteomes" id="UP000472270">
    <property type="component" value="Unassembled WGS sequence"/>
</dbReference>
<dbReference type="RefSeq" id="XP_016371577.1">
    <property type="nucleotide sequence ID" value="XM_016516091.1"/>
</dbReference>
<keyword evidence="2" id="KW-1133">Transmembrane helix</keyword>
<protein>
    <submittedName>
        <fullName evidence="4">Uncharacterized LOC107711151</fullName>
    </submittedName>
</protein>
<keyword evidence="2" id="KW-0812">Transmembrane</keyword>
<dbReference type="Pfam" id="PF00229">
    <property type="entry name" value="TNF"/>
    <property type="match status" value="1"/>
</dbReference>
<dbReference type="InterPro" id="IPR006052">
    <property type="entry name" value="TNF_dom"/>
</dbReference>
<dbReference type="SUPFAM" id="SSF49842">
    <property type="entry name" value="TNF-like"/>
    <property type="match status" value="1"/>
</dbReference>
<keyword evidence="5" id="KW-1185">Reference proteome</keyword>
<accession>A0A673FGS5</accession>
<dbReference type="CTD" id="8995"/>
<sequence>MSLSAEYCSDKTGDRGGGGGVALAHQRRLIRGLLVWATLLTLGLATSITLHFIHRELPATSKQQDQENFDQPQHKEIPLMEFSPDWKDSDMVEKLQWKTVREVFIKGQEQLLVNEFGQYFLYLQVTLASHEKANHTITLESKQRHVILKGLINGSKLSTVFMAKGISLASGDTLTVTCQPRAKIQISHTETYLGVIKIKST</sequence>
<name>A0A673FGS5_9TELE</name>
<feature type="domain" description="THD" evidence="3">
    <location>
        <begin position="108"/>
        <end position="198"/>
    </location>
</feature>
<dbReference type="AlphaFoldDB" id="A0A673FGS5"/>
<proteinExistence type="inferred from homology"/>
<dbReference type="GO" id="GO:0002309">
    <property type="term" value="P:T cell proliferation involved in immune response"/>
    <property type="evidence" value="ECO:0007669"/>
    <property type="project" value="InterPro"/>
</dbReference>
<dbReference type="PANTHER" id="PTHR15267">
    <property type="entry name" value="TUMOR NECROSIS FACTOR LIGAND SUPERFAMILY MEMBER 18"/>
    <property type="match status" value="1"/>
</dbReference>
<reference evidence="4" key="2">
    <citation type="submission" date="2025-09" db="UniProtKB">
        <authorList>
            <consortium name="Ensembl"/>
        </authorList>
    </citation>
    <scope>IDENTIFICATION</scope>
</reference>
<keyword evidence="2" id="KW-0472">Membrane</keyword>
<dbReference type="Gene3D" id="2.60.120.40">
    <property type="match status" value="1"/>
</dbReference>
<dbReference type="GO" id="GO:0016020">
    <property type="term" value="C:membrane"/>
    <property type="evidence" value="ECO:0007669"/>
    <property type="project" value="InterPro"/>
</dbReference>